<keyword evidence="4 7" id="KW-0256">Endoplasmic reticulum</keyword>
<accession>A0A6A6U269</accession>
<dbReference type="GO" id="GO:0006950">
    <property type="term" value="P:response to stress"/>
    <property type="evidence" value="ECO:0007669"/>
    <property type="project" value="UniProtKB-ARBA"/>
</dbReference>
<evidence type="ECO:0000313" key="8">
    <source>
        <dbReference type="EMBL" id="KAF2666379.1"/>
    </source>
</evidence>
<protein>
    <recommendedName>
        <fullName evidence="7">Derlin</fullName>
    </recommendedName>
</protein>
<dbReference type="InterPro" id="IPR007599">
    <property type="entry name" value="DER1"/>
</dbReference>
<evidence type="ECO:0000256" key="2">
    <source>
        <dbReference type="ARBA" id="ARBA00008917"/>
    </source>
</evidence>
<dbReference type="AlphaFoldDB" id="A0A6A6U269"/>
<dbReference type="EMBL" id="MU004239">
    <property type="protein sequence ID" value="KAF2666379.1"/>
    <property type="molecule type" value="Genomic_DNA"/>
</dbReference>
<feature type="transmembrane region" description="Helical" evidence="7">
    <location>
        <begin position="64"/>
        <end position="87"/>
    </location>
</feature>
<gene>
    <name evidence="8" type="ORF">BT63DRAFT_482145</name>
</gene>
<comment type="subcellular location">
    <subcellularLocation>
        <location evidence="1 7">Endoplasmic reticulum membrane</location>
        <topology evidence="1 7">Multi-pass membrane protein</topology>
    </subcellularLocation>
</comment>
<proteinExistence type="inferred from homology"/>
<reference evidence="8" key="1">
    <citation type="journal article" date="2020" name="Stud. Mycol.">
        <title>101 Dothideomycetes genomes: a test case for predicting lifestyles and emergence of pathogens.</title>
        <authorList>
            <person name="Haridas S."/>
            <person name="Albert R."/>
            <person name="Binder M."/>
            <person name="Bloem J."/>
            <person name="Labutti K."/>
            <person name="Salamov A."/>
            <person name="Andreopoulos B."/>
            <person name="Baker S."/>
            <person name="Barry K."/>
            <person name="Bills G."/>
            <person name="Bluhm B."/>
            <person name="Cannon C."/>
            <person name="Castanera R."/>
            <person name="Culley D."/>
            <person name="Daum C."/>
            <person name="Ezra D."/>
            <person name="Gonzalez J."/>
            <person name="Henrissat B."/>
            <person name="Kuo A."/>
            <person name="Liang C."/>
            <person name="Lipzen A."/>
            <person name="Lutzoni F."/>
            <person name="Magnuson J."/>
            <person name="Mondo S."/>
            <person name="Nolan M."/>
            <person name="Ohm R."/>
            <person name="Pangilinan J."/>
            <person name="Park H.-J."/>
            <person name="Ramirez L."/>
            <person name="Alfaro M."/>
            <person name="Sun H."/>
            <person name="Tritt A."/>
            <person name="Yoshinaga Y."/>
            <person name="Zwiers L.-H."/>
            <person name="Turgeon B."/>
            <person name="Goodwin S."/>
            <person name="Spatafora J."/>
            <person name="Crous P."/>
            <person name="Grigoriev I."/>
        </authorList>
    </citation>
    <scope>NUCLEOTIDE SEQUENCE</scope>
    <source>
        <strain evidence="8">CBS 115976</strain>
    </source>
</reference>
<keyword evidence="6 7" id="KW-0472">Membrane</keyword>
<dbReference type="InterPro" id="IPR035952">
    <property type="entry name" value="Rhomboid-like_sf"/>
</dbReference>
<dbReference type="GO" id="GO:0005789">
    <property type="term" value="C:endoplasmic reticulum membrane"/>
    <property type="evidence" value="ECO:0007669"/>
    <property type="project" value="UniProtKB-SubCell"/>
</dbReference>
<organism evidence="8 9">
    <name type="scientific">Microthyrium microscopicum</name>
    <dbReference type="NCBI Taxonomy" id="703497"/>
    <lineage>
        <taxon>Eukaryota</taxon>
        <taxon>Fungi</taxon>
        <taxon>Dikarya</taxon>
        <taxon>Ascomycota</taxon>
        <taxon>Pezizomycotina</taxon>
        <taxon>Dothideomycetes</taxon>
        <taxon>Dothideomycetes incertae sedis</taxon>
        <taxon>Microthyriales</taxon>
        <taxon>Microthyriaceae</taxon>
        <taxon>Microthyrium</taxon>
    </lineage>
</organism>
<comment type="function">
    <text evidence="7">May be involved in the degradation of misfolded endoplasmic reticulum (ER) luminal proteins.</text>
</comment>
<comment type="similarity">
    <text evidence="2 7">Belongs to the derlin family.</text>
</comment>
<sequence>MADFNNPGGIAAQFPLEQWFYEMPPCTRYWTTGVLLTSLLVQCHVISPFNMFYSLNAIFNKGQYWRLISSYFYFGPLGVDLLFHVFFLQRYARLLEEASGRSPARFSWLLVFCGVSLSCLAPMLHIFFLGTALSSVLVYIWSRRNPDAMLSFLGLLTFRAPWLPWVLMGFSFVMHGIVPKDEICGVIVGHVWYYFNDIYPPVHGGSRPLDPPQFWIRLWENAPVEERVETDDARQEFAVPPVADLPADGAL</sequence>
<feature type="transmembrane region" description="Helical" evidence="7">
    <location>
        <begin position="152"/>
        <end position="174"/>
    </location>
</feature>
<dbReference type="Pfam" id="PF04511">
    <property type="entry name" value="DER1"/>
    <property type="match status" value="1"/>
</dbReference>
<keyword evidence="5 7" id="KW-1133">Transmembrane helix</keyword>
<feature type="transmembrane region" description="Helical" evidence="7">
    <location>
        <begin position="29"/>
        <end position="52"/>
    </location>
</feature>
<evidence type="ECO:0000256" key="4">
    <source>
        <dbReference type="ARBA" id="ARBA00022824"/>
    </source>
</evidence>
<evidence type="ECO:0000256" key="5">
    <source>
        <dbReference type="ARBA" id="ARBA00022989"/>
    </source>
</evidence>
<evidence type="ECO:0000256" key="6">
    <source>
        <dbReference type="ARBA" id="ARBA00023136"/>
    </source>
</evidence>
<evidence type="ECO:0000256" key="3">
    <source>
        <dbReference type="ARBA" id="ARBA00022692"/>
    </source>
</evidence>
<feature type="transmembrane region" description="Helical" evidence="7">
    <location>
        <begin position="107"/>
        <end position="140"/>
    </location>
</feature>
<evidence type="ECO:0000256" key="7">
    <source>
        <dbReference type="RuleBase" id="RU363059"/>
    </source>
</evidence>
<dbReference type="Proteomes" id="UP000799302">
    <property type="component" value="Unassembled WGS sequence"/>
</dbReference>
<evidence type="ECO:0000256" key="1">
    <source>
        <dbReference type="ARBA" id="ARBA00004477"/>
    </source>
</evidence>
<keyword evidence="3 7" id="KW-0812">Transmembrane</keyword>
<name>A0A6A6U269_9PEZI</name>
<dbReference type="OrthoDB" id="1716531at2759"/>
<dbReference type="SUPFAM" id="SSF144091">
    <property type="entry name" value="Rhomboid-like"/>
    <property type="match status" value="1"/>
</dbReference>
<keyword evidence="9" id="KW-1185">Reference proteome</keyword>
<evidence type="ECO:0000313" key="9">
    <source>
        <dbReference type="Proteomes" id="UP000799302"/>
    </source>
</evidence>
<dbReference type="PANTHER" id="PTHR11009">
    <property type="entry name" value="DER1-LIKE PROTEIN, DERLIN"/>
    <property type="match status" value="1"/>
</dbReference>